<evidence type="ECO:0000256" key="5">
    <source>
        <dbReference type="PROSITE-ProRule" id="PRU00277"/>
    </source>
</evidence>
<evidence type="ECO:0000256" key="3">
    <source>
        <dbReference type="ARBA" id="ARBA00023110"/>
    </source>
</evidence>
<comment type="caution">
    <text evidence="7">The sequence shown here is derived from an EMBL/GenBank/DDBJ whole genome shotgun (WGS) entry which is preliminary data.</text>
</comment>
<evidence type="ECO:0000313" key="7">
    <source>
        <dbReference type="EMBL" id="KAL1507834.1"/>
    </source>
</evidence>
<evidence type="ECO:0000313" key="8">
    <source>
        <dbReference type="Proteomes" id="UP001515480"/>
    </source>
</evidence>
<reference evidence="7 8" key="1">
    <citation type="journal article" date="2024" name="Science">
        <title>Giant polyketide synthase enzymes in the biosynthesis of giant marine polyether toxins.</title>
        <authorList>
            <person name="Fallon T.R."/>
            <person name="Shende V.V."/>
            <person name="Wierzbicki I.H."/>
            <person name="Pendleton A.L."/>
            <person name="Watervoot N.F."/>
            <person name="Auber R.P."/>
            <person name="Gonzalez D.J."/>
            <person name="Wisecaver J.H."/>
            <person name="Moore B.S."/>
        </authorList>
    </citation>
    <scope>NUCLEOTIDE SEQUENCE [LARGE SCALE GENOMIC DNA]</scope>
    <source>
        <strain evidence="7 8">12B1</strain>
    </source>
</reference>
<dbReference type="FunFam" id="3.10.50.40:FF:000025">
    <property type="entry name" value="Peptidylprolyl isomerase"/>
    <property type="match status" value="1"/>
</dbReference>
<evidence type="ECO:0000259" key="6">
    <source>
        <dbReference type="PROSITE" id="PS50059"/>
    </source>
</evidence>
<dbReference type="GO" id="GO:0003755">
    <property type="term" value="F:peptidyl-prolyl cis-trans isomerase activity"/>
    <property type="evidence" value="ECO:0007669"/>
    <property type="project" value="UniProtKB-KW"/>
</dbReference>
<keyword evidence="8" id="KW-1185">Reference proteome</keyword>
<organism evidence="7 8">
    <name type="scientific">Prymnesium parvum</name>
    <name type="common">Toxic golden alga</name>
    <dbReference type="NCBI Taxonomy" id="97485"/>
    <lineage>
        <taxon>Eukaryota</taxon>
        <taxon>Haptista</taxon>
        <taxon>Haptophyta</taxon>
        <taxon>Prymnesiophyceae</taxon>
        <taxon>Prymnesiales</taxon>
        <taxon>Prymnesiaceae</taxon>
        <taxon>Prymnesium</taxon>
    </lineage>
</organism>
<accession>A0AB34IX28</accession>
<name>A0AB34IX28_PRYPA</name>
<dbReference type="PANTHER" id="PTHR10516:SF443">
    <property type="entry name" value="FK506-BINDING PROTEIN 59-RELATED"/>
    <property type="match status" value="1"/>
</dbReference>
<dbReference type="InterPro" id="IPR001179">
    <property type="entry name" value="PPIase_FKBP_dom"/>
</dbReference>
<dbReference type="EMBL" id="JBGBPQ010000017">
    <property type="protein sequence ID" value="KAL1507834.1"/>
    <property type="molecule type" value="Genomic_DNA"/>
</dbReference>
<dbReference type="GO" id="GO:0005737">
    <property type="term" value="C:cytoplasm"/>
    <property type="evidence" value="ECO:0007669"/>
    <property type="project" value="TreeGrafter"/>
</dbReference>
<dbReference type="Gene3D" id="3.10.50.40">
    <property type="match status" value="1"/>
</dbReference>
<protein>
    <recommendedName>
        <fullName evidence="2 5">peptidylprolyl isomerase</fullName>
        <ecNumber evidence="2 5">5.2.1.8</ecNumber>
    </recommendedName>
</protein>
<evidence type="ECO:0000256" key="1">
    <source>
        <dbReference type="ARBA" id="ARBA00000971"/>
    </source>
</evidence>
<dbReference type="SUPFAM" id="SSF54534">
    <property type="entry name" value="FKBP-like"/>
    <property type="match status" value="1"/>
</dbReference>
<proteinExistence type="predicted"/>
<sequence length="197" mass="20766">MATPVPQIGAILTLAKESGADRKACKAALIEAGCDYEAALAALTKQTGRASAQIAVDESSSLGSSVTVLSLEPGDGVTYPCRGDKLEIHYRGTLVETGQEFDSSYARGKPFSFTVGVGEVIKGWDEGVLKLSEGEKAILEVSPDKAYGEQGAAGGKIPPNSPLKFEVWLLKVKRAPQNRDTLHASEYKNAAKALLGQ</sequence>
<dbReference type="Pfam" id="PF00254">
    <property type="entry name" value="FKBP_C"/>
    <property type="match status" value="1"/>
</dbReference>
<gene>
    <name evidence="7" type="ORF">AB1Y20_007442</name>
</gene>
<dbReference type="InterPro" id="IPR046357">
    <property type="entry name" value="PPIase_dom_sf"/>
</dbReference>
<dbReference type="EC" id="5.2.1.8" evidence="2 5"/>
<evidence type="ECO:0000256" key="4">
    <source>
        <dbReference type="ARBA" id="ARBA00023235"/>
    </source>
</evidence>
<dbReference type="PANTHER" id="PTHR10516">
    <property type="entry name" value="PEPTIDYL-PROLYL CIS-TRANS ISOMERASE"/>
    <property type="match status" value="1"/>
</dbReference>
<keyword evidence="4 5" id="KW-0413">Isomerase</keyword>
<evidence type="ECO:0000256" key="2">
    <source>
        <dbReference type="ARBA" id="ARBA00013194"/>
    </source>
</evidence>
<dbReference type="Proteomes" id="UP001515480">
    <property type="component" value="Unassembled WGS sequence"/>
</dbReference>
<feature type="domain" description="PPIase FKBP-type" evidence="6">
    <location>
        <begin position="83"/>
        <end position="173"/>
    </location>
</feature>
<dbReference type="AlphaFoldDB" id="A0AB34IX28"/>
<dbReference type="InterPro" id="IPR050689">
    <property type="entry name" value="FKBP-type_PPIase"/>
</dbReference>
<dbReference type="PROSITE" id="PS50059">
    <property type="entry name" value="FKBP_PPIASE"/>
    <property type="match status" value="1"/>
</dbReference>
<keyword evidence="3 5" id="KW-0697">Rotamase</keyword>
<comment type="catalytic activity">
    <reaction evidence="1 5">
        <text>[protein]-peptidylproline (omega=180) = [protein]-peptidylproline (omega=0)</text>
        <dbReference type="Rhea" id="RHEA:16237"/>
        <dbReference type="Rhea" id="RHEA-COMP:10747"/>
        <dbReference type="Rhea" id="RHEA-COMP:10748"/>
        <dbReference type="ChEBI" id="CHEBI:83833"/>
        <dbReference type="ChEBI" id="CHEBI:83834"/>
        <dbReference type="EC" id="5.2.1.8"/>
    </reaction>
</comment>